<dbReference type="InterPro" id="IPR017871">
    <property type="entry name" value="ABC_transporter-like_CS"/>
</dbReference>
<evidence type="ECO:0000256" key="4">
    <source>
        <dbReference type="ARBA" id="ARBA00022741"/>
    </source>
</evidence>
<evidence type="ECO:0000256" key="5">
    <source>
        <dbReference type="ARBA" id="ARBA00022840"/>
    </source>
</evidence>
<keyword evidence="6" id="KW-0472">Membrane</keyword>
<dbReference type="PANTHER" id="PTHR43875:SF1">
    <property type="entry name" value="OSMOPROTECTIVE COMPOUNDS UPTAKE ATP-BINDING PROTEIN GGTA"/>
    <property type="match status" value="1"/>
</dbReference>
<proteinExistence type="inferred from homology"/>
<dbReference type="Gene3D" id="2.40.50.100">
    <property type="match status" value="1"/>
</dbReference>
<dbReference type="InterPro" id="IPR012340">
    <property type="entry name" value="NA-bd_OB-fold"/>
</dbReference>
<dbReference type="GO" id="GO:0005524">
    <property type="term" value="F:ATP binding"/>
    <property type="evidence" value="ECO:0007669"/>
    <property type="project" value="UniProtKB-KW"/>
</dbReference>
<dbReference type="CDD" id="cd03259">
    <property type="entry name" value="ABC_Carb_Solutes_like"/>
    <property type="match status" value="1"/>
</dbReference>
<dbReference type="RefSeq" id="WP_207349092.1">
    <property type="nucleotide sequence ID" value="NZ_JAFMPY010000002.1"/>
</dbReference>
<dbReference type="InterPro" id="IPR008995">
    <property type="entry name" value="Mo/tungstate-bd_C_term_dom"/>
</dbReference>
<dbReference type="SUPFAM" id="SSF52540">
    <property type="entry name" value="P-loop containing nucleoside triphosphate hydrolases"/>
    <property type="match status" value="1"/>
</dbReference>
<dbReference type="InterPro" id="IPR047641">
    <property type="entry name" value="ABC_transpr_MalK/UgpC-like"/>
</dbReference>
<comment type="caution">
    <text evidence="8">The sequence shown here is derived from an EMBL/GenBank/DDBJ whole genome shotgun (WGS) entry which is preliminary data.</text>
</comment>
<keyword evidence="3" id="KW-1003">Cell membrane</keyword>
<dbReference type="EMBL" id="JAFMPY010000002">
    <property type="protein sequence ID" value="MBO0902440.1"/>
    <property type="molecule type" value="Genomic_DNA"/>
</dbReference>
<dbReference type="SMART" id="SM00382">
    <property type="entry name" value="AAA"/>
    <property type="match status" value="1"/>
</dbReference>
<keyword evidence="9" id="KW-1185">Reference proteome</keyword>
<dbReference type="SUPFAM" id="SSF50331">
    <property type="entry name" value="MOP-like"/>
    <property type="match status" value="1"/>
</dbReference>
<dbReference type="InterPro" id="IPR003593">
    <property type="entry name" value="AAA+_ATPase"/>
</dbReference>
<gene>
    <name evidence="8" type="ORF">J1C47_02195</name>
</gene>
<dbReference type="PROSITE" id="PS50893">
    <property type="entry name" value="ABC_TRANSPORTER_2"/>
    <property type="match status" value="1"/>
</dbReference>
<dbReference type="Gene3D" id="2.40.50.140">
    <property type="entry name" value="Nucleic acid-binding proteins"/>
    <property type="match status" value="1"/>
</dbReference>
<dbReference type="InterPro" id="IPR003439">
    <property type="entry name" value="ABC_transporter-like_ATP-bd"/>
</dbReference>
<evidence type="ECO:0000256" key="2">
    <source>
        <dbReference type="ARBA" id="ARBA00022448"/>
    </source>
</evidence>
<keyword evidence="2" id="KW-0813">Transport</keyword>
<evidence type="ECO:0000256" key="1">
    <source>
        <dbReference type="ARBA" id="ARBA00005417"/>
    </source>
</evidence>
<name>A0ABS3IZX2_9HYPH</name>
<dbReference type="InterPro" id="IPR013611">
    <property type="entry name" value="Transp-assoc_OB_typ2"/>
</dbReference>
<dbReference type="InterPro" id="IPR015853">
    <property type="entry name" value="ABC_transpr_FbpC"/>
</dbReference>
<sequence length="383" mass="41447">MTASVVLDSVNKIYGARNPRPIYAVRDFSIEIAPGEIVALLGSSGCGKTSTLRMIAGFEEVTKGEIRIGDRRIDALAPAQRRVAMAFEGYSLYPPLTLRENIAFALKAEKLDNAETARRVEEIARLLELGPYLDRYPSTVSAGQQQRASLGRALVRKAELYLLDEPMGQLEPQLRAVLRGRLKRYLREHGLTAILVTHDQTEANALADRIAVMEGGVLQQFASPAELKRAPANLFVGTFIGEPPMNVYRVKPTVADGRLSLSAAGAELFGYAPGTVSDAVLDRVRGREEVIVGVRPADVRVGASGAPAEVVSNQWIGDQTHLESTFPGGVIVATIQDRFRAKAGERIHVDVPADRLHVFSSEGSALSHGRELAAPRPAERVAA</sequence>
<evidence type="ECO:0000256" key="3">
    <source>
        <dbReference type="ARBA" id="ARBA00022475"/>
    </source>
</evidence>
<dbReference type="InterPro" id="IPR027417">
    <property type="entry name" value="P-loop_NTPase"/>
</dbReference>
<protein>
    <submittedName>
        <fullName evidence="8">ABC transporter ATP-binding protein</fullName>
    </submittedName>
</protein>
<organism evidence="8 9">
    <name type="scientific">Jiella sonneratiae</name>
    <dbReference type="NCBI Taxonomy" id="2816856"/>
    <lineage>
        <taxon>Bacteria</taxon>
        <taxon>Pseudomonadati</taxon>
        <taxon>Pseudomonadota</taxon>
        <taxon>Alphaproteobacteria</taxon>
        <taxon>Hyphomicrobiales</taxon>
        <taxon>Aurantimonadaceae</taxon>
        <taxon>Jiella</taxon>
    </lineage>
</organism>
<keyword evidence="5 8" id="KW-0067">ATP-binding</keyword>
<dbReference type="Gene3D" id="3.40.50.300">
    <property type="entry name" value="P-loop containing nucleotide triphosphate hydrolases"/>
    <property type="match status" value="1"/>
</dbReference>
<evidence type="ECO:0000259" key="7">
    <source>
        <dbReference type="PROSITE" id="PS50893"/>
    </source>
</evidence>
<dbReference type="Pfam" id="PF08402">
    <property type="entry name" value="TOBE_2"/>
    <property type="match status" value="1"/>
</dbReference>
<dbReference type="PANTHER" id="PTHR43875">
    <property type="entry name" value="MALTODEXTRIN IMPORT ATP-BINDING PROTEIN MSMX"/>
    <property type="match status" value="1"/>
</dbReference>
<evidence type="ECO:0000313" key="8">
    <source>
        <dbReference type="EMBL" id="MBO0902440.1"/>
    </source>
</evidence>
<feature type="domain" description="ABC transporter" evidence="7">
    <location>
        <begin position="5"/>
        <end position="240"/>
    </location>
</feature>
<reference evidence="8 9" key="1">
    <citation type="submission" date="2021-03" db="EMBL/GenBank/DDBJ databases">
        <title>Whole genome sequence of Jiella sp. MQZ13P-4.</title>
        <authorList>
            <person name="Tuo L."/>
        </authorList>
    </citation>
    <scope>NUCLEOTIDE SEQUENCE [LARGE SCALE GENOMIC DNA]</scope>
    <source>
        <strain evidence="8 9">MQZ13P-4</strain>
    </source>
</reference>
<comment type="similarity">
    <text evidence="1">Belongs to the ABC transporter superfamily.</text>
</comment>
<evidence type="ECO:0000313" key="9">
    <source>
        <dbReference type="Proteomes" id="UP000664288"/>
    </source>
</evidence>
<keyword evidence="4" id="KW-0547">Nucleotide-binding</keyword>
<dbReference type="Pfam" id="PF00005">
    <property type="entry name" value="ABC_tran"/>
    <property type="match status" value="1"/>
</dbReference>
<dbReference type="PROSITE" id="PS00211">
    <property type="entry name" value="ABC_TRANSPORTER_1"/>
    <property type="match status" value="1"/>
</dbReference>
<accession>A0ABS3IZX2</accession>
<dbReference type="Proteomes" id="UP000664288">
    <property type="component" value="Unassembled WGS sequence"/>
</dbReference>
<evidence type="ECO:0000256" key="6">
    <source>
        <dbReference type="ARBA" id="ARBA00023136"/>
    </source>
</evidence>